<name>A0A0F6W4X0_9BACT</name>
<evidence type="ECO:0000313" key="1">
    <source>
        <dbReference type="EMBL" id="AKF07575.1"/>
    </source>
</evidence>
<dbReference type="KEGG" id="samy:DB32_004724"/>
<proteinExistence type="predicted"/>
<gene>
    <name evidence="1" type="ORF">DB32_004724</name>
</gene>
<organism evidence="1 2">
    <name type="scientific">Sandaracinus amylolyticus</name>
    <dbReference type="NCBI Taxonomy" id="927083"/>
    <lineage>
        <taxon>Bacteria</taxon>
        <taxon>Pseudomonadati</taxon>
        <taxon>Myxococcota</taxon>
        <taxon>Polyangia</taxon>
        <taxon>Polyangiales</taxon>
        <taxon>Sandaracinaceae</taxon>
        <taxon>Sandaracinus</taxon>
    </lineage>
</organism>
<evidence type="ECO:0008006" key="3">
    <source>
        <dbReference type="Google" id="ProtNLM"/>
    </source>
</evidence>
<protein>
    <recommendedName>
        <fullName evidence="3">STAS/SEC14 domain-containing protein</fullName>
    </recommendedName>
</protein>
<dbReference type="RefSeq" id="WP_169791524.1">
    <property type="nucleotide sequence ID" value="NZ_CP011125.1"/>
</dbReference>
<keyword evidence="2" id="KW-1185">Reference proteome</keyword>
<accession>A0A0F6W4X0</accession>
<dbReference type="EMBL" id="CP011125">
    <property type="protein sequence ID" value="AKF07575.1"/>
    <property type="molecule type" value="Genomic_DNA"/>
</dbReference>
<evidence type="ECO:0000313" key="2">
    <source>
        <dbReference type="Proteomes" id="UP000034883"/>
    </source>
</evidence>
<dbReference type="AlphaFoldDB" id="A0A0F6W4X0"/>
<dbReference type="Proteomes" id="UP000034883">
    <property type="component" value="Chromosome"/>
</dbReference>
<sequence>MPPGADPEQLVQASIFEEVDALLEKGERFATMHDVRRAGKIDALRRKRFAEWVKAREAQMKKLLIAHAAIVSGELQRGAITALLWIRPAPTDMRVFTSTHDARSWLRERIAADRARP</sequence>
<reference evidence="1 2" key="1">
    <citation type="submission" date="2015-03" db="EMBL/GenBank/DDBJ databases">
        <title>Genome assembly of Sandaracinus amylolyticus DSM 53668.</title>
        <authorList>
            <person name="Sharma G."/>
            <person name="Subramanian S."/>
        </authorList>
    </citation>
    <scope>NUCLEOTIDE SEQUENCE [LARGE SCALE GENOMIC DNA]</scope>
    <source>
        <strain evidence="1 2">DSM 53668</strain>
    </source>
</reference>